<evidence type="ECO:0000313" key="1">
    <source>
        <dbReference type="EMBL" id="EKD24907.1"/>
    </source>
</evidence>
<dbReference type="AlphaFoldDB" id="K1XIB9"/>
<organism evidence="1">
    <name type="scientific">uncultured bacterium</name>
    <name type="common">gcode 4</name>
    <dbReference type="NCBI Taxonomy" id="1234023"/>
    <lineage>
        <taxon>Bacteria</taxon>
        <taxon>environmental samples</taxon>
    </lineage>
</organism>
<reference evidence="1" key="1">
    <citation type="journal article" date="2012" name="Science">
        <title>Fermentation, hydrogen, and sulfur metabolism in multiple uncultivated bacterial phyla.</title>
        <authorList>
            <person name="Wrighton K.C."/>
            <person name="Thomas B.C."/>
            <person name="Sharon I."/>
            <person name="Miller C.S."/>
            <person name="Castelle C.J."/>
            <person name="VerBerkmoes N.C."/>
            <person name="Wilkins M.J."/>
            <person name="Hettich R.L."/>
            <person name="Lipton M.S."/>
            <person name="Williams K.H."/>
            <person name="Long P.E."/>
            <person name="Banfield J.F."/>
        </authorList>
    </citation>
    <scope>NUCLEOTIDE SEQUENCE [LARGE SCALE GENOMIC DNA]</scope>
</reference>
<name>K1XIB9_9BACT</name>
<gene>
    <name evidence="1" type="ORF">ACD_80C00145G0041</name>
</gene>
<sequence length="126" mass="14453">MDTLDRKVKAEIEATKQIIMNLTEAYIIVGGPQEQIIGTFNFKTMFIWTSLEKANDFIEKSLDPKEDKPMKKSMEELLTLARKLGFSTVRFDFWDKGCPIDYPFLNYDLTNGTGVLDLLVTFKSIS</sequence>
<proteinExistence type="predicted"/>
<dbReference type="EMBL" id="AMFJ01036152">
    <property type="protein sequence ID" value="EKD24907.1"/>
    <property type="molecule type" value="Genomic_DNA"/>
</dbReference>
<comment type="caution">
    <text evidence="1">The sequence shown here is derived from an EMBL/GenBank/DDBJ whole genome shotgun (WGS) entry which is preliminary data.</text>
</comment>
<protein>
    <submittedName>
        <fullName evidence="1">Uncharacterized protein</fullName>
    </submittedName>
</protein>
<accession>K1XIB9</accession>